<sequence>MDNRQLTFYHLLYGKIKKSHKYYANKILDHLYPDNSLNQLDILSKFANKHSKIVKASIKDLEECNLIVNVNNPKSIRSEKKYILTKHGKQLVEEASNLL</sequence>
<name>A0A1S8NBS6_CLOSA</name>
<evidence type="ECO:0000313" key="1">
    <source>
        <dbReference type="EMBL" id="OOM13944.1"/>
    </source>
</evidence>
<gene>
    <name evidence="1" type="ORF">CLOSAC_20300</name>
</gene>
<dbReference type="SUPFAM" id="SSF46785">
    <property type="entry name" value="Winged helix' DNA-binding domain"/>
    <property type="match status" value="1"/>
</dbReference>
<evidence type="ECO:0000313" key="2">
    <source>
        <dbReference type="Proteomes" id="UP000191154"/>
    </source>
</evidence>
<dbReference type="InterPro" id="IPR036390">
    <property type="entry name" value="WH_DNA-bd_sf"/>
</dbReference>
<dbReference type="Proteomes" id="UP000191154">
    <property type="component" value="Unassembled WGS sequence"/>
</dbReference>
<comment type="caution">
    <text evidence="1">The sequence shown here is derived from an EMBL/GenBank/DDBJ whole genome shotgun (WGS) entry which is preliminary data.</text>
</comment>
<organism evidence="1 2">
    <name type="scientific">Clostridium saccharobutylicum</name>
    <dbReference type="NCBI Taxonomy" id="169679"/>
    <lineage>
        <taxon>Bacteria</taxon>
        <taxon>Bacillati</taxon>
        <taxon>Bacillota</taxon>
        <taxon>Clostridia</taxon>
        <taxon>Eubacteriales</taxon>
        <taxon>Clostridiaceae</taxon>
        <taxon>Clostridium</taxon>
    </lineage>
</organism>
<evidence type="ECO:0008006" key="3">
    <source>
        <dbReference type="Google" id="ProtNLM"/>
    </source>
</evidence>
<dbReference type="EMBL" id="LZYZ01000003">
    <property type="protein sequence ID" value="OOM13944.1"/>
    <property type="molecule type" value="Genomic_DNA"/>
</dbReference>
<accession>A0A1S8NBS6</accession>
<reference evidence="1 2" key="1">
    <citation type="submission" date="2016-05" db="EMBL/GenBank/DDBJ databases">
        <title>Microbial solvent formation.</title>
        <authorList>
            <person name="Poehlein A."/>
            <person name="Montoya Solano J.D."/>
            <person name="Flitsch S."/>
            <person name="Krabben P."/>
            <person name="Duerre P."/>
            <person name="Daniel R."/>
        </authorList>
    </citation>
    <scope>NUCLEOTIDE SEQUENCE [LARGE SCALE GENOMIC DNA]</scope>
    <source>
        <strain evidence="1 2">L1-8</strain>
    </source>
</reference>
<proteinExistence type="predicted"/>
<dbReference type="RefSeq" id="WP_077865307.1">
    <property type="nucleotide sequence ID" value="NZ_LZYZ01000003.1"/>
</dbReference>
<protein>
    <recommendedName>
        <fullName evidence="3">HTH marR-type domain-containing protein</fullName>
    </recommendedName>
</protein>
<dbReference type="AlphaFoldDB" id="A0A1S8NBS6"/>